<reference evidence="1 2" key="1">
    <citation type="submission" date="2023-09" db="EMBL/GenBank/DDBJ databases">
        <title>Genome completion map analysis of the actinomycetes C11-1.</title>
        <authorList>
            <person name="Qin P."/>
            <person name="Guan P."/>
        </authorList>
    </citation>
    <scope>NUCLEOTIDE SEQUENCE [LARGE SCALE GENOMIC DNA]</scope>
    <source>
        <strain evidence="1 2">C11-1</strain>
    </source>
</reference>
<organism evidence="1 2">
    <name type="scientific">Streptomyces durocortorensis</name>
    <dbReference type="NCBI Taxonomy" id="2811104"/>
    <lineage>
        <taxon>Bacteria</taxon>
        <taxon>Bacillati</taxon>
        <taxon>Actinomycetota</taxon>
        <taxon>Actinomycetes</taxon>
        <taxon>Kitasatosporales</taxon>
        <taxon>Streptomycetaceae</taxon>
        <taxon>Streptomyces</taxon>
    </lineage>
</organism>
<proteinExistence type="predicted"/>
<name>A0ABY9W507_9ACTN</name>
<keyword evidence="2" id="KW-1185">Reference proteome</keyword>
<evidence type="ECO:0008006" key="3">
    <source>
        <dbReference type="Google" id="ProtNLM"/>
    </source>
</evidence>
<evidence type="ECO:0000313" key="2">
    <source>
        <dbReference type="Proteomes" id="UP001303236"/>
    </source>
</evidence>
<gene>
    <name evidence="1" type="ORF">RI138_31030</name>
</gene>
<dbReference type="SUPFAM" id="SSF52540">
    <property type="entry name" value="P-loop containing nucleoside triphosphate hydrolases"/>
    <property type="match status" value="1"/>
</dbReference>
<accession>A0ABY9W507</accession>
<dbReference type="Proteomes" id="UP001303236">
    <property type="component" value="Chromosome"/>
</dbReference>
<sequence length="289" mass="31749">MPDVWENTRSRWESVRHAVEGGGPAPGPEAATLHGRIGLSVNPVAITGEAGAGKTVLYDALTQSIRSGDSDSARSPDIEKHATVLRSGSRRTRAAVTVIPGQLSAQRERALTDTMRGDASPHGIVHVVCWGHNRIWQRGAQRDVHEALAAQGGPVDQEAVRNWHRRKEAADFRLLVDAIIDGQLAQRLRWLIVAVSKSDLYWDRLGEARDHYIPGGSRRESPFAALMRDLQNETSLRLSVLPMASRLIRHQFLPGLPAQTSQLDDAQIGALRTHFGQELQAFITQRNGG</sequence>
<dbReference type="InterPro" id="IPR027417">
    <property type="entry name" value="P-loop_NTPase"/>
</dbReference>
<evidence type="ECO:0000313" key="1">
    <source>
        <dbReference type="EMBL" id="WNF30915.1"/>
    </source>
</evidence>
<dbReference type="EMBL" id="CP134500">
    <property type="protein sequence ID" value="WNF30915.1"/>
    <property type="molecule type" value="Genomic_DNA"/>
</dbReference>
<protein>
    <recommendedName>
        <fullName evidence="3">ATP-binding protein</fullName>
    </recommendedName>
</protein>